<evidence type="ECO:0000313" key="3">
    <source>
        <dbReference type="Proteomes" id="UP000027222"/>
    </source>
</evidence>
<dbReference type="InterPro" id="IPR047122">
    <property type="entry name" value="Trans-enoyl_RdTase-like"/>
</dbReference>
<reference evidence="3" key="1">
    <citation type="journal article" date="2014" name="Proc. Natl. Acad. Sci. U.S.A.">
        <title>Extensive sampling of basidiomycete genomes demonstrates inadequacy of the white-rot/brown-rot paradigm for wood decay fungi.</title>
        <authorList>
            <person name="Riley R."/>
            <person name="Salamov A.A."/>
            <person name="Brown D.W."/>
            <person name="Nagy L.G."/>
            <person name="Floudas D."/>
            <person name="Held B.W."/>
            <person name="Levasseur A."/>
            <person name="Lombard V."/>
            <person name="Morin E."/>
            <person name="Otillar R."/>
            <person name="Lindquist E.A."/>
            <person name="Sun H."/>
            <person name="LaButti K.M."/>
            <person name="Schmutz J."/>
            <person name="Jabbour D."/>
            <person name="Luo H."/>
            <person name="Baker S.E."/>
            <person name="Pisabarro A.G."/>
            <person name="Walton J.D."/>
            <person name="Blanchette R.A."/>
            <person name="Henrissat B."/>
            <person name="Martin F."/>
            <person name="Cullen D."/>
            <person name="Hibbett D.S."/>
            <person name="Grigoriev I.V."/>
        </authorList>
    </citation>
    <scope>NUCLEOTIDE SEQUENCE [LARGE SCALE GENOMIC DNA]</scope>
    <source>
        <strain evidence="3">CBS 339.88</strain>
    </source>
</reference>
<dbReference type="PANTHER" id="PTHR45348">
    <property type="entry name" value="HYPOTHETICAL OXIDOREDUCTASE (EUROFUNG)"/>
    <property type="match status" value="1"/>
</dbReference>
<dbReference type="Pfam" id="PF08240">
    <property type="entry name" value="ADH_N"/>
    <property type="match status" value="1"/>
</dbReference>
<dbReference type="Pfam" id="PF00107">
    <property type="entry name" value="ADH_zinc_N"/>
    <property type="match status" value="1"/>
</dbReference>
<dbReference type="InterPro" id="IPR013154">
    <property type="entry name" value="ADH-like_N"/>
</dbReference>
<dbReference type="InterPro" id="IPR020843">
    <property type="entry name" value="ER"/>
</dbReference>
<accession>A0A067SLM5</accession>
<proteinExistence type="predicted"/>
<dbReference type="SMART" id="SM00829">
    <property type="entry name" value="PKS_ER"/>
    <property type="match status" value="1"/>
</dbReference>
<dbReference type="EMBL" id="KL142407">
    <property type="protein sequence ID" value="KDR68604.1"/>
    <property type="molecule type" value="Genomic_DNA"/>
</dbReference>
<evidence type="ECO:0000259" key="1">
    <source>
        <dbReference type="SMART" id="SM00829"/>
    </source>
</evidence>
<sequence length="346" mass="37138">MPSSQKALFLEKKLGNIVLKETEIYKPGPGEVLIKIKSTSLNPVDWKIQKLGVFVENYPIILGSDVAGDVVELGEGVTEFKKGDKVYCQGQFENDKASFQEYTLALASTLARIPPDISYDGAAALPVALSVAFVALYNHNPHGLGITPPFSEDAQGKYAGTPFVVIGGSSSVGQLVLQLAKLSGFSPIITTSSTKQTDFLKSLGATYVVDRDLPAAQLKAEIDKITGDKPIKYICDSISSETTQKVALDVLAPGGQLAVVYPQDVTVPEDKTRLAALGILRLPHNVELLETLYHDKMYGWLEKGIIKPNNVKVLPGGLRGIPDGLVSLEKGEVSGLKLVVHPQDTV</sequence>
<dbReference type="InterPro" id="IPR013149">
    <property type="entry name" value="ADH-like_C"/>
</dbReference>
<dbReference type="CDD" id="cd08249">
    <property type="entry name" value="enoyl_reductase_like"/>
    <property type="match status" value="1"/>
</dbReference>
<dbReference type="GO" id="GO:0016651">
    <property type="term" value="F:oxidoreductase activity, acting on NAD(P)H"/>
    <property type="evidence" value="ECO:0007669"/>
    <property type="project" value="InterPro"/>
</dbReference>
<organism evidence="2 3">
    <name type="scientific">Galerina marginata (strain CBS 339.88)</name>
    <dbReference type="NCBI Taxonomy" id="685588"/>
    <lineage>
        <taxon>Eukaryota</taxon>
        <taxon>Fungi</taxon>
        <taxon>Dikarya</taxon>
        <taxon>Basidiomycota</taxon>
        <taxon>Agaricomycotina</taxon>
        <taxon>Agaricomycetes</taxon>
        <taxon>Agaricomycetidae</taxon>
        <taxon>Agaricales</taxon>
        <taxon>Agaricineae</taxon>
        <taxon>Strophariaceae</taxon>
        <taxon>Galerina</taxon>
    </lineage>
</organism>
<feature type="domain" description="Enoyl reductase (ER)" evidence="1">
    <location>
        <begin position="12"/>
        <end position="340"/>
    </location>
</feature>
<dbReference type="Gene3D" id="3.90.180.10">
    <property type="entry name" value="Medium-chain alcohol dehydrogenases, catalytic domain"/>
    <property type="match status" value="1"/>
</dbReference>
<dbReference type="InterPro" id="IPR036291">
    <property type="entry name" value="NAD(P)-bd_dom_sf"/>
</dbReference>
<dbReference type="SUPFAM" id="SSF50129">
    <property type="entry name" value="GroES-like"/>
    <property type="match status" value="1"/>
</dbReference>
<dbReference type="SUPFAM" id="SSF51735">
    <property type="entry name" value="NAD(P)-binding Rossmann-fold domains"/>
    <property type="match status" value="1"/>
</dbReference>
<dbReference type="OrthoDB" id="3233595at2759"/>
<dbReference type="STRING" id="685588.A0A067SLM5"/>
<dbReference type="HOGENOM" id="CLU_026673_16_5_1"/>
<dbReference type="Proteomes" id="UP000027222">
    <property type="component" value="Unassembled WGS sequence"/>
</dbReference>
<dbReference type="PANTHER" id="PTHR45348:SF2">
    <property type="entry name" value="ZINC-TYPE ALCOHOL DEHYDROGENASE-LIKE PROTEIN C2E1P3.01"/>
    <property type="match status" value="1"/>
</dbReference>
<evidence type="ECO:0000313" key="2">
    <source>
        <dbReference type="EMBL" id="KDR68604.1"/>
    </source>
</evidence>
<dbReference type="AlphaFoldDB" id="A0A067SLM5"/>
<protein>
    <recommendedName>
        <fullName evidence="1">Enoyl reductase (ER) domain-containing protein</fullName>
    </recommendedName>
</protein>
<gene>
    <name evidence="2" type="ORF">GALMADRAFT_256890</name>
</gene>
<name>A0A067SLM5_GALM3</name>
<keyword evidence="3" id="KW-1185">Reference proteome</keyword>
<dbReference type="Gene3D" id="3.40.50.720">
    <property type="entry name" value="NAD(P)-binding Rossmann-like Domain"/>
    <property type="match status" value="1"/>
</dbReference>
<dbReference type="InterPro" id="IPR011032">
    <property type="entry name" value="GroES-like_sf"/>
</dbReference>